<dbReference type="InterPro" id="IPR000531">
    <property type="entry name" value="Beta-barrel_TonB"/>
</dbReference>
<keyword evidence="12 20" id="KW-0675">Receptor</keyword>
<keyword evidence="4 14" id="KW-1134">Transmembrane beta strand</keyword>
<dbReference type="PROSITE" id="PS52016">
    <property type="entry name" value="TONB_DEPENDENT_REC_3"/>
    <property type="match status" value="1"/>
</dbReference>
<protein>
    <submittedName>
        <fullName evidence="20">TonB-dependent siderophore receptor</fullName>
    </submittedName>
</protein>
<evidence type="ECO:0000256" key="2">
    <source>
        <dbReference type="ARBA" id="ARBA00009810"/>
    </source>
</evidence>
<feature type="signal peptide" evidence="17">
    <location>
        <begin position="1"/>
        <end position="25"/>
    </location>
</feature>
<dbReference type="Proteomes" id="UP000583752">
    <property type="component" value="Unassembled WGS sequence"/>
</dbReference>
<evidence type="ECO:0000256" key="7">
    <source>
        <dbReference type="ARBA" id="ARBA00022729"/>
    </source>
</evidence>
<evidence type="ECO:0000256" key="16">
    <source>
        <dbReference type="RuleBase" id="RU003357"/>
    </source>
</evidence>
<dbReference type="Pfam" id="PF00593">
    <property type="entry name" value="TonB_dep_Rec_b-barrel"/>
    <property type="match status" value="1"/>
</dbReference>
<dbReference type="PANTHER" id="PTHR32552:SF83">
    <property type="entry name" value="BLR3904 PROTEIN"/>
    <property type="match status" value="1"/>
</dbReference>
<keyword evidence="3 14" id="KW-0813">Transport</keyword>
<evidence type="ECO:0000259" key="18">
    <source>
        <dbReference type="Pfam" id="PF00593"/>
    </source>
</evidence>
<evidence type="ECO:0000256" key="5">
    <source>
        <dbReference type="ARBA" id="ARBA00022496"/>
    </source>
</evidence>
<dbReference type="NCBIfam" id="TIGR01783">
    <property type="entry name" value="TonB-siderophor"/>
    <property type="match status" value="1"/>
</dbReference>
<dbReference type="GO" id="GO:0015344">
    <property type="term" value="F:siderophore uptake transmembrane transporter activity"/>
    <property type="evidence" value="ECO:0007669"/>
    <property type="project" value="TreeGrafter"/>
</dbReference>
<feature type="domain" description="TonB-dependent receptor plug" evidence="19">
    <location>
        <begin position="56"/>
        <end position="153"/>
    </location>
</feature>
<evidence type="ECO:0000256" key="13">
    <source>
        <dbReference type="ARBA" id="ARBA00023237"/>
    </source>
</evidence>
<evidence type="ECO:0000313" key="21">
    <source>
        <dbReference type="Proteomes" id="UP000583752"/>
    </source>
</evidence>
<keyword evidence="8" id="KW-0408">Iron</keyword>
<dbReference type="EMBL" id="JABBGG010000001">
    <property type="protein sequence ID" value="NML59672.1"/>
    <property type="molecule type" value="Genomic_DNA"/>
</dbReference>
<proteinExistence type="inferred from homology"/>
<feature type="short sequence motif" description="TonB C-terminal box" evidence="15">
    <location>
        <begin position="689"/>
        <end position="706"/>
    </location>
</feature>
<dbReference type="RefSeq" id="WP_169463392.1">
    <property type="nucleotide sequence ID" value="NZ_JABBGG010000001.1"/>
</dbReference>
<dbReference type="Gene3D" id="2.40.170.20">
    <property type="entry name" value="TonB-dependent receptor, beta-barrel domain"/>
    <property type="match status" value="1"/>
</dbReference>
<dbReference type="Gene3D" id="2.170.130.10">
    <property type="entry name" value="TonB-dependent receptor, plug domain"/>
    <property type="match status" value="1"/>
</dbReference>
<feature type="domain" description="TonB-dependent receptor-like beta-barrel" evidence="18">
    <location>
        <begin position="225"/>
        <end position="673"/>
    </location>
</feature>
<keyword evidence="13 14" id="KW-0998">Cell outer membrane</keyword>
<evidence type="ECO:0000256" key="14">
    <source>
        <dbReference type="PROSITE-ProRule" id="PRU01360"/>
    </source>
</evidence>
<dbReference type="InterPro" id="IPR010105">
    <property type="entry name" value="TonB_sidphr_rcpt"/>
</dbReference>
<evidence type="ECO:0000313" key="20">
    <source>
        <dbReference type="EMBL" id="NML59672.1"/>
    </source>
</evidence>
<evidence type="ECO:0000256" key="3">
    <source>
        <dbReference type="ARBA" id="ARBA00022448"/>
    </source>
</evidence>
<dbReference type="GO" id="GO:0015891">
    <property type="term" value="P:siderophore transport"/>
    <property type="evidence" value="ECO:0007669"/>
    <property type="project" value="InterPro"/>
</dbReference>
<evidence type="ECO:0000256" key="15">
    <source>
        <dbReference type="PROSITE-ProRule" id="PRU10144"/>
    </source>
</evidence>
<organism evidence="20 21">
    <name type="scientific">Massilia polaris</name>
    <dbReference type="NCBI Taxonomy" id="2728846"/>
    <lineage>
        <taxon>Bacteria</taxon>
        <taxon>Pseudomonadati</taxon>
        <taxon>Pseudomonadota</taxon>
        <taxon>Betaproteobacteria</taxon>
        <taxon>Burkholderiales</taxon>
        <taxon>Oxalobacteraceae</taxon>
        <taxon>Telluria group</taxon>
        <taxon>Massilia</taxon>
    </lineage>
</organism>
<dbReference type="InterPro" id="IPR012910">
    <property type="entry name" value="Plug_dom"/>
</dbReference>
<dbReference type="InterPro" id="IPR037066">
    <property type="entry name" value="Plug_dom_sf"/>
</dbReference>
<dbReference type="PANTHER" id="PTHR32552">
    <property type="entry name" value="FERRICHROME IRON RECEPTOR-RELATED"/>
    <property type="match status" value="1"/>
</dbReference>
<reference evidence="20 21" key="1">
    <citation type="submission" date="2020-04" db="EMBL/GenBank/DDBJ databases">
        <title>Massilia sp. RP-1-19 isolated from soil.</title>
        <authorList>
            <person name="Dahal R.H."/>
        </authorList>
    </citation>
    <scope>NUCLEOTIDE SEQUENCE [LARGE SCALE GENOMIC DNA]</scope>
    <source>
        <strain evidence="20 21">RP-1-19</strain>
    </source>
</reference>
<sequence length="706" mass="77099">MSTPNLKQSAIALALLQAFAISAHAQEAMTEVVITGRSVVTDRAAIGGFSDAPLLYTPASITSISREQMQDLGIRTTTDAAKFDASISDSYNAVGYAEQFSIRGFALDNTSSYRKDGMAIPADAPIPLENKERIEVLKGLAGLQAGVAAPGGIVNYVTKRPTNIPLRSATVEVKERGTVYGAVDLGGRSDDKRFGYRINAAGERIRSYVKGADGEREFISGAFDWRLTPQALLQLDMDYQYKSQITAPGYQLIRNEVLPTGVSAKTLLNAQPWTKPVETKSSNVGLRFEYLFENDWRASIAMNKHKFQRDDYTAFPYGCSNEGDGFYPGYCSNGDYDVYDYQSEGESKSPFSAQALLQGKFTTGAISHDLTLGSSLFRRSDRFGDYVYDYAGSSNIYQNAIVPPAPGNPTTGPVFERRKENERSVFAQDILTLSQKFKLHAGLRHVQVKRTEFGIEPSDTSFTLPNVSLVYNPTQDWTVYGSMAHGLEHGAVAPIETTNANRALDPSRSKQLEFGVKGAVNSRVNVSAALFQVTKGLEFTQANADGSATYVRAGEAQHRGVELGVHGKASGNVQYSVSLAALDTEQSATGQASMDGKRVTNVPKFKSTAWLEYAVPGVEGLKVNGVWQYAGRKAFDVDNRTFVPGYHTLDLGAAYETRMMGTRTTLRAGVQNVTDKFYWRDVTPALGGYLLPGAPRTFRMSAQFDF</sequence>
<comment type="caution">
    <text evidence="20">The sequence shown here is derived from an EMBL/GenBank/DDBJ whole genome shotgun (WGS) entry which is preliminary data.</text>
</comment>
<dbReference type="CDD" id="cd01347">
    <property type="entry name" value="ligand_gated_channel"/>
    <property type="match status" value="1"/>
</dbReference>
<gene>
    <name evidence="20" type="ORF">HHL21_00905</name>
</gene>
<evidence type="ECO:0000256" key="4">
    <source>
        <dbReference type="ARBA" id="ARBA00022452"/>
    </source>
</evidence>
<keyword evidence="6 14" id="KW-0812">Transmembrane</keyword>
<keyword evidence="9" id="KW-0406">Ion transport</keyword>
<dbReference type="InterPro" id="IPR010917">
    <property type="entry name" value="TonB_rcpt_CS"/>
</dbReference>
<evidence type="ECO:0000256" key="9">
    <source>
        <dbReference type="ARBA" id="ARBA00023065"/>
    </source>
</evidence>
<dbReference type="GO" id="GO:0009279">
    <property type="term" value="C:cell outer membrane"/>
    <property type="evidence" value="ECO:0007669"/>
    <property type="project" value="UniProtKB-SubCell"/>
</dbReference>
<evidence type="ECO:0000256" key="11">
    <source>
        <dbReference type="ARBA" id="ARBA00023136"/>
    </source>
</evidence>
<keyword evidence="5" id="KW-0410">Iron transport</keyword>
<comment type="similarity">
    <text evidence="2 14 16">Belongs to the TonB-dependent receptor family.</text>
</comment>
<evidence type="ECO:0000259" key="19">
    <source>
        <dbReference type="Pfam" id="PF07715"/>
    </source>
</evidence>
<dbReference type="PROSITE" id="PS01156">
    <property type="entry name" value="TONB_DEPENDENT_REC_2"/>
    <property type="match status" value="1"/>
</dbReference>
<evidence type="ECO:0000256" key="6">
    <source>
        <dbReference type="ARBA" id="ARBA00022692"/>
    </source>
</evidence>
<keyword evidence="7 17" id="KW-0732">Signal</keyword>
<evidence type="ECO:0000256" key="8">
    <source>
        <dbReference type="ARBA" id="ARBA00023004"/>
    </source>
</evidence>
<evidence type="ECO:0000256" key="12">
    <source>
        <dbReference type="ARBA" id="ARBA00023170"/>
    </source>
</evidence>
<evidence type="ECO:0000256" key="10">
    <source>
        <dbReference type="ARBA" id="ARBA00023077"/>
    </source>
</evidence>
<comment type="subcellular location">
    <subcellularLocation>
        <location evidence="1 14">Cell outer membrane</location>
        <topology evidence="1 14">Multi-pass membrane protein</topology>
    </subcellularLocation>
</comment>
<keyword evidence="11 14" id="KW-0472">Membrane</keyword>
<dbReference type="InterPro" id="IPR036942">
    <property type="entry name" value="Beta-barrel_TonB_sf"/>
</dbReference>
<evidence type="ECO:0000256" key="1">
    <source>
        <dbReference type="ARBA" id="ARBA00004571"/>
    </source>
</evidence>
<dbReference type="Pfam" id="PF07715">
    <property type="entry name" value="Plug"/>
    <property type="match status" value="1"/>
</dbReference>
<keyword evidence="10 16" id="KW-0798">TonB box</keyword>
<evidence type="ECO:0000256" key="17">
    <source>
        <dbReference type="SAM" id="SignalP"/>
    </source>
</evidence>
<dbReference type="AlphaFoldDB" id="A0A848HFD9"/>
<dbReference type="InterPro" id="IPR039426">
    <property type="entry name" value="TonB-dep_rcpt-like"/>
</dbReference>
<dbReference type="GO" id="GO:0038023">
    <property type="term" value="F:signaling receptor activity"/>
    <property type="evidence" value="ECO:0007669"/>
    <property type="project" value="InterPro"/>
</dbReference>
<feature type="chain" id="PRO_5032800724" evidence="17">
    <location>
        <begin position="26"/>
        <end position="706"/>
    </location>
</feature>
<name>A0A848HFD9_9BURK</name>
<dbReference type="SUPFAM" id="SSF56935">
    <property type="entry name" value="Porins"/>
    <property type="match status" value="1"/>
</dbReference>
<keyword evidence="21" id="KW-1185">Reference proteome</keyword>
<accession>A0A848HFD9</accession>